<feature type="transmembrane region" description="Helical" evidence="13">
    <location>
        <begin position="152"/>
        <end position="172"/>
    </location>
</feature>
<evidence type="ECO:0000256" key="4">
    <source>
        <dbReference type="ARBA" id="ARBA00022679"/>
    </source>
</evidence>
<sequence length="233" mass="25490">MPQRPERAPGAARREDTLVGRPVGSTADEMDTDEVLTIPNAISAARLLLVPVFAVLIVTERDLAALVVLFVSGISDYVDGYLARRWHQTSRLGRVLDPAADRLYIAVTLVGLAWRDIVPWWLVVLIALRDVVLTATVPVLQRHGYGTLEVHYLGKAATFCLLYAFPLILLAQVGESVGVVAEPLGWAFAWWGTGLYWWAGLLYVHQVRRLVQEDRAAGRGRDAATAASPPGTA</sequence>
<evidence type="ECO:0000256" key="11">
    <source>
        <dbReference type="RuleBase" id="RU003750"/>
    </source>
</evidence>
<dbReference type="EMBL" id="RJKN01000001">
    <property type="protein sequence ID" value="ROP45613.1"/>
    <property type="molecule type" value="Genomic_DNA"/>
</dbReference>
<evidence type="ECO:0000256" key="3">
    <source>
        <dbReference type="ARBA" id="ARBA00022516"/>
    </source>
</evidence>
<name>A0A3N1HSW5_9ACTN</name>
<reference evidence="14 15" key="1">
    <citation type="journal article" date="2015" name="Stand. Genomic Sci.">
        <title>Genomic Encyclopedia of Bacterial and Archaeal Type Strains, Phase III: the genomes of soil and plant-associated and newly described type strains.</title>
        <authorList>
            <person name="Whitman W.B."/>
            <person name="Woyke T."/>
            <person name="Klenk H.P."/>
            <person name="Zhou Y."/>
            <person name="Lilburn T.G."/>
            <person name="Beck B.J."/>
            <person name="De Vos P."/>
            <person name="Vandamme P."/>
            <person name="Eisen J.A."/>
            <person name="Garrity G."/>
            <person name="Hugenholtz P."/>
            <person name="Kyrpides N.C."/>
        </authorList>
    </citation>
    <scope>NUCLEOTIDE SEQUENCE [LARGE SCALE GENOMIC DNA]</scope>
    <source>
        <strain evidence="14 15">CECT 7306</strain>
    </source>
</reference>
<evidence type="ECO:0000256" key="1">
    <source>
        <dbReference type="ARBA" id="ARBA00004141"/>
    </source>
</evidence>
<evidence type="ECO:0000313" key="14">
    <source>
        <dbReference type="EMBL" id="ROP45613.1"/>
    </source>
</evidence>
<keyword evidence="9" id="KW-0594">Phospholipid biosynthesis</keyword>
<keyword evidence="5 13" id="KW-0812">Transmembrane</keyword>
<evidence type="ECO:0000256" key="5">
    <source>
        <dbReference type="ARBA" id="ARBA00022692"/>
    </source>
</evidence>
<feature type="region of interest" description="Disordered" evidence="12">
    <location>
        <begin position="1"/>
        <end position="26"/>
    </location>
</feature>
<accession>A0A3N1HSW5</accession>
<comment type="similarity">
    <text evidence="2 11">Belongs to the CDP-alcohol phosphatidyltransferase class-I family.</text>
</comment>
<evidence type="ECO:0000313" key="15">
    <source>
        <dbReference type="Proteomes" id="UP000276232"/>
    </source>
</evidence>
<evidence type="ECO:0000256" key="8">
    <source>
        <dbReference type="ARBA" id="ARBA00023136"/>
    </source>
</evidence>
<feature type="transmembrane region" description="Helical" evidence="13">
    <location>
        <begin position="184"/>
        <end position="204"/>
    </location>
</feature>
<dbReference type="Proteomes" id="UP000276232">
    <property type="component" value="Unassembled WGS sequence"/>
</dbReference>
<evidence type="ECO:0000256" key="2">
    <source>
        <dbReference type="ARBA" id="ARBA00010441"/>
    </source>
</evidence>
<keyword evidence="15" id="KW-1185">Reference proteome</keyword>
<dbReference type="GO" id="GO:0046474">
    <property type="term" value="P:glycerophospholipid biosynthetic process"/>
    <property type="evidence" value="ECO:0007669"/>
    <property type="project" value="TreeGrafter"/>
</dbReference>
<keyword evidence="10" id="KW-1208">Phospholipid metabolism</keyword>
<evidence type="ECO:0000256" key="10">
    <source>
        <dbReference type="ARBA" id="ARBA00023264"/>
    </source>
</evidence>
<feature type="transmembrane region" description="Helical" evidence="13">
    <location>
        <begin position="35"/>
        <end position="57"/>
    </location>
</feature>
<dbReference type="Pfam" id="PF01066">
    <property type="entry name" value="CDP-OH_P_transf"/>
    <property type="match status" value="1"/>
</dbReference>
<dbReference type="InterPro" id="IPR048254">
    <property type="entry name" value="CDP_ALCOHOL_P_TRANSF_CS"/>
</dbReference>
<comment type="caution">
    <text evidence="14">The sequence shown here is derived from an EMBL/GenBank/DDBJ whole genome shotgun (WGS) entry which is preliminary data.</text>
</comment>
<evidence type="ECO:0000256" key="7">
    <source>
        <dbReference type="ARBA" id="ARBA00023098"/>
    </source>
</evidence>
<dbReference type="OrthoDB" id="9796672at2"/>
<dbReference type="InterPro" id="IPR000462">
    <property type="entry name" value="CDP-OH_P_trans"/>
</dbReference>
<dbReference type="PANTHER" id="PTHR14269:SF62">
    <property type="entry name" value="CDP-DIACYLGLYCEROL--GLYCEROL-3-PHOSPHATE 3-PHOSPHATIDYLTRANSFERASE 1, CHLOROPLASTIC"/>
    <property type="match status" value="1"/>
</dbReference>
<evidence type="ECO:0000256" key="12">
    <source>
        <dbReference type="SAM" id="MobiDB-lite"/>
    </source>
</evidence>
<keyword evidence="3" id="KW-0444">Lipid biosynthesis</keyword>
<feature type="compositionally biased region" description="Basic and acidic residues" evidence="12">
    <location>
        <begin position="1"/>
        <end position="18"/>
    </location>
</feature>
<evidence type="ECO:0000256" key="6">
    <source>
        <dbReference type="ARBA" id="ARBA00022989"/>
    </source>
</evidence>
<gene>
    <name evidence="14" type="ORF">EDC03_0217</name>
</gene>
<dbReference type="GO" id="GO:0016020">
    <property type="term" value="C:membrane"/>
    <property type="evidence" value="ECO:0007669"/>
    <property type="project" value="UniProtKB-SubCell"/>
</dbReference>
<feature type="transmembrane region" description="Helical" evidence="13">
    <location>
        <begin position="63"/>
        <end position="83"/>
    </location>
</feature>
<organism evidence="14 15">
    <name type="scientific">Pseudokineococcus lusitanus</name>
    <dbReference type="NCBI Taxonomy" id="763993"/>
    <lineage>
        <taxon>Bacteria</taxon>
        <taxon>Bacillati</taxon>
        <taxon>Actinomycetota</taxon>
        <taxon>Actinomycetes</taxon>
        <taxon>Kineosporiales</taxon>
        <taxon>Kineosporiaceae</taxon>
        <taxon>Pseudokineococcus</taxon>
    </lineage>
</organism>
<dbReference type="AlphaFoldDB" id="A0A3N1HSW5"/>
<proteinExistence type="inferred from homology"/>
<keyword evidence="8 13" id="KW-0472">Membrane</keyword>
<comment type="subcellular location">
    <subcellularLocation>
        <location evidence="1">Membrane</location>
        <topology evidence="1">Multi-pass membrane protein</topology>
    </subcellularLocation>
</comment>
<dbReference type="PANTHER" id="PTHR14269">
    <property type="entry name" value="CDP-DIACYLGLYCEROL--GLYCEROL-3-PHOSPHATE 3-PHOSPHATIDYLTRANSFERASE-RELATED"/>
    <property type="match status" value="1"/>
</dbReference>
<evidence type="ECO:0000256" key="9">
    <source>
        <dbReference type="ARBA" id="ARBA00023209"/>
    </source>
</evidence>
<keyword evidence="7" id="KW-0443">Lipid metabolism</keyword>
<dbReference type="InterPro" id="IPR043130">
    <property type="entry name" value="CDP-OH_PTrfase_TM_dom"/>
</dbReference>
<feature type="transmembrane region" description="Helical" evidence="13">
    <location>
        <begin position="120"/>
        <end position="140"/>
    </location>
</feature>
<keyword evidence="4 11" id="KW-0808">Transferase</keyword>
<evidence type="ECO:0000256" key="13">
    <source>
        <dbReference type="SAM" id="Phobius"/>
    </source>
</evidence>
<protein>
    <submittedName>
        <fullName evidence="14">CDP-diacylglycerol-phosphatidylglycerol phosphatidyltransferase</fullName>
    </submittedName>
</protein>
<dbReference type="PROSITE" id="PS00379">
    <property type="entry name" value="CDP_ALCOHOL_P_TRANSF"/>
    <property type="match status" value="1"/>
</dbReference>
<dbReference type="InParanoid" id="A0A3N1HSW5"/>
<dbReference type="GO" id="GO:0016780">
    <property type="term" value="F:phosphotransferase activity, for other substituted phosphate groups"/>
    <property type="evidence" value="ECO:0007669"/>
    <property type="project" value="InterPro"/>
</dbReference>
<keyword evidence="6 13" id="KW-1133">Transmembrane helix</keyword>
<dbReference type="Gene3D" id="1.20.120.1760">
    <property type="match status" value="1"/>
</dbReference>
<dbReference type="InterPro" id="IPR050324">
    <property type="entry name" value="CDP-alcohol_PTase-I"/>
</dbReference>